<keyword evidence="1" id="KW-0378">Hydrolase</keyword>
<evidence type="ECO:0000313" key="3">
    <source>
        <dbReference type="Proteomes" id="UP000005666"/>
    </source>
</evidence>
<name>G8BXC6_TETPH</name>
<dbReference type="EMBL" id="HE612864">
    <property type="protein sequence ID" value="CCE64554.1"/>
    <property type="molecule type" value="Genomic_DNA"/>
</dbReference>
<reference evidence="2 3" key="1">
    <citation type="journal article" date="2011" name="Proc. Natl. Acad. Sci. U.S.A.">
        <title>Evolutionary erosion of yeast sex chromosomes by mating-type switching accidents.</title>
        <authorList>
            <person name="Gordon J.L."/>
            <person name="Armisen D."/>
            <person name="Proux-Wera E."/>
            <person name="Oheigeartaigh S.S."/>
            <person name="Byrne K.P."/>
            <person name="Wolfe K.H."/>
        </authorList>
    </citation>
    <scope>NUCLEOTIDE SEQUENCE [LARGE SCALE GENOMIC DNA]</scope>
    <source>
        <strain evidence="3">ATCC 24235 / CBS 4417 / NBRC 1672 / NRRL Y-8282 / UCD 70-5</strain>
    </source>
</reference>
<dbReference type="KEGG" id="tpf:TPHA_0I00480"/>
<dbReference type="InterPro" id="IPR018228">
    <property type="entry name" value="DNase_TatD-rel_CS"/>
</dbReference>
<keyword evidence="3" id="KW-1185">Reference proteome</keyword>
<evidence type="ECO:0000256" key="1">
    <source>
        <dbReference type="ARBA" id="ARBA00022801"/>
    </source>
</evidence>
<dbReference type="GeneID" id="11532842"/>
<dbReference type="PANTHER" id="PTHR47345:SF1">
    <property type="entry name" value="CUT9-INTERACTING PROTEIN SCN1"/>
    <property type="match status" value="1"/>
</dbReference>
<dbReference type="Gene3D" id="3.20.20.140">
    <property type="entry name" value="Metal-dependent hydrolases"/>
    <property type="match status" value="1"/>
</dbReference>
<evidence type="ECO:0008006" key="4">
    <source>
        <dbReference type="Google" id="ProtNLM"/>
    </source>
</evidence>
<sequence>MFQWKRAGGYGKQNKSDCIEMTSFPYVDAHCHLSTDRIVSHGFGYSNSDSFNYVEYRDVLRCVMSNNQFDLMKVKKIRNNSMLIRSFGIHPWYSHLFTLKDDIGKLEHYREVLQWKDEQEFQKLVEALPPPLKLQQYIDDNFNANEFDVIGEIGLDKLFRLPDNGFYTSVDTGRLTRTQVKISHQVNVFHAMLQLSKQYQLPISVHDVKCHQVLFESVYDILGDQDAINICLHSYTGSVEMLGHFWFKKFNQNRVFLSFSGFINFSNSATAMPLLQSIPKESILTETDFPIDLQTEQELQLEIKKVYNGIREILQFESEDALRALVYNNTQRFLKRDVEQ</sequence>
<dbReference type="STRING" id="1071381.G8BXC6"/>
<dbReference type="InterPro" id="IPR001130">
    <property type="entry name" value="TatD-like"/>
</dbReference>
<organism evidence="2 3">
    <name type="scientific">Tetrapisispora phaffii (strain ATCC 24235 / CBS 4417 / NBRC 1672 / NRRL Y-8282 / UCD 70-5)</name>
    <name type="common">Yeast</name>
    <name type="synonym">Fabospora phaffii</name>
    <dbReference type="NCBI Taxonomy" id="1071381"/>
    <lineage>
        <taxon>Eukaryota</taxon>
        <taxon>Fungi</taxon>
        <taxon>Dikarya</taxon>
        <taxon>Ascomycota</taxon>
        <taxon>Saccharomycotina</taxon>
        <taxon>Saccharomycetes</taxon>
        <taxon>Saccharomycetales</taxon>
        <taxon>Saccharomycetaceae</taxon>
        <taxon>Tetrapisispora</taxon>
    </lineage>
</organism>
<protein>
    <recommendedName>
        <fullName evidence="4">Amidohydrolase-related domain-containing protein</fullName>
    </recommendedName>
</protein>
<evidence type="ECO:0000313" key="2">
    <source>
        <dbReference type="EMBL" id="CCE64554.1"/>
    </source>
</evidence>
<dbReference type="OMA" id="VPCFGWH"/>
<dbReference type="HOGENOM" id="CLU_031506_3_1_1"/>
<dbReference type="SUPFAM" id="SSF51556">
    <property type="entry name" value="Metallo-dependent hydrolases"/>
    <property type="match status" value="1"/>
</dbReference>
<dbReference type="PROSITE" id="PS01091">
    <property type="entry name" value="TATD_3"/>
    <property type="match status" value="1"/>
</dbReference>
<dbReference type="OrthoDB" id="413993at2759"/>
<gene>
    <name evidence="2" type="primary">TPHA0I00480</name>
    <name evidence="2" type="ordered locus">TPHA_0I00480</name>
</gene>
<dbReference type="RefSeq" id="XP_003686988.1">
    <property type="nucleotide sequence ID" value="XM_003686940.1"/>
</dbReference>
<dbReference type="GO" id="GO:0016788">
    <property type="term" value="F:hydrolase activity, acting on ester bonds"/>
    <property type="evidence" value="ECO:0007669"/>
    <property type="project" value="InterPro"/>
</dbReference>
<dbReference type="InterPro" id="IPR053044">
    <property type="entry name" value="Metallo-hydrolase/TatD-type"/>
</dbReference>
<dbReference type="eggNOG" id="KOG3020">
    <property type="taxonomic scope" value="Eukaryota"/>
</dbReference>
<dbReference type="Pfam" id="PF01026">
    <property type="entry name" value="TatD_DNase"/>
    <property type="match status" value="1"/>
</dbReference>
<dbReference type="AlphaFoldDB" id="G8BXC6"/>
<dbReference type="Proteomes" id="UP000005666">
    <property type="component" value="Chromosome 9"/>
</dbReference>
<accession>G8BXC6</accession>
<dbReference type="InterPro" id="IPR032466">
    <property type="entry name" value="Metal_Hydrolase"/>
</dbReference>
<dbReference type="PANTHER" id="PTHR47345">
    <property type="entry name" value="CUT9-INTERACTING PROTEIN SCN1"/>
    <property type="match status" value="1"/>
</dbReference>
<proteinExistence type="predicted"/>